<dbReference type="ChiTaRS" id="RAB31">
    <property type="organism name" value="human"/>
</dbReference>
<dbReference type="HGNC" id="HGNC:9771">
    <property type="gene designation" value="RAB31"/>
</dbReference>
<dbReference type="HOGENOM" id="CLU_3419376_0_0_1"/>
<reference evidence="1" key="4">
    <citation type="submission" date="2025-08" db="UniProtKB">
        <authorList>
            <consortium name="Ensembl"/>
        </authorList>
    </citation>
    <scope>IDENTIFICATION</scope>
</reference>
<dbReference type="GeneTree" id="ENSGT00940000155702"/>
<dbReference type="ExpressionAtlas" id="J3KRU3">
    <property type="expression patterns" value="baseline and differential"/>
</dbReference>
<dbReference type="OpenTargets" id="ENSG00000168461"/>
<keyword evidence="2" id="KW-1185">Reference proteome</keyword>
<dbReference type="Proteomes" id="UP000005640">
    <property type="component" value="Chromosome 18"/>
</dbReference>
<gene>
    <name evidence="1" type="primary">RAB31</name>
</gene>
<proteinExistence type="predicted"/>
<dbReference type="UCSC" id="uc060nhm.1">
    <property type="organism name" value="human"/>
</dbReference>
<evidence type="ECO:0000313" key="2">
    <source>
        <dbReference type="Proteomes" id="UP000005640"/>
    </source>
</evidence>
<organism evidence="1 2">
    <name type="scientific">Homo sapiens</name>
    <name type="common">Human</name>
    <dbReference type="NCBI Taxonomy" id="9606"/>
    <lineage>
        <taxon>Eukaryota</taxon>
        <taxon>Metazoa</taxon>
        <taxon>Chordata</taxon>
        <taxon>Craniata</taxon>
        <taxon>Vertebrata</taxon>
        <taxon>Euteleostomi</taxon>
        <taxon>Mammalia</taxon>
        <taxon>Eutheria</taxon>
        <taxon>Euarchontoglires</taxon>
        <taxon>Primates</taxon>
        <taxon>Haplorrhini</taxon>
        <taxon>Catarrhini</taxon>
        <taxon>Hominidae</taxon>
        <taxon>Homo</taxon>
    </lineage>
</organism>
<dbReference type="Ensembl" id="ENST00000578734.5">
    <property type="protein sequence ID" value="ENSP00000462164.2"/>
    <property type="gene ID" value="ENSG00000168461.14"/>
</dbReference>
<dbReference type="AlphaFoldDB" id="J3KRU3"/>
<dbReference type="EMBL" id="AC006238">
    <property type="status" value="NOT_ANNOTATED_CDS"/>
    <property type="molecule type" value="Genomic_DNA"/>
</dbReference>
<protein>
    <submittedName>
        <fullName evidence="1">RAB31, member RAS oncogene family</fullName>
    </submittedName>
</protein>
<accession>J3KRU3</accession>
<dbReference type="EMBL" id="AP000902">
    <property type="status" value="NOT_ANNOTATED_CDS"/>
    <property type="molecule type" value="Genomic_DNA"/>
</dbReference>
<evidence type="ECO:0000313" key="1">
    <source>
        <dbReference type="Ensembl" id="ENSP00000462164.2"/>
    </source>
</evidence>
<reference evidence="1 2" key="2">
    <citation type="journal article" date="2004" name="Nature">
        <title>Finishing the euchromatic sequence of the human genome.</title>
        <authorList>
            <consortium name="International Human Genome Sequencing Consortium"/>
        </authorList>
    </citation>
    <scope>NUCLEOTIDE SEQUENCE [LARGE SCALE GENOMIC DNA]</scope>
</reference>
<name>J3KRU3_HUMAN</name>
<sequence length="25" mass="2917">MMAIRELKVCLLGGIFYDQNCALWK</sequence>
<reference evidence="1 2" key="3">
    <citation type="journal article" date="2005" name="Nature">
        <title>DNA sequence and analysis of human chromosome 18.</title>
        <authorList>
            <person name="Nusbaum C."/>
            <person name="Zody M.C."/>
            <person name="Borowsky M.L."/>
            <person name="Kamal M."/>
            <person name="Kodira C.D."/>
            <person name="Taylor T.D."/>
            <person name="Whittaker C.A."/>
            <person name="Chang J.L."/>
            <person name="Cuomo C.A."/>
            <person name="Dewar K."/>
            <person name="FitzGerald M.G."/>
            <person name="Yang X."/>
            <person name="Abouelleil A."/>
            <person name="Allen N.R."/>
            <person name="Anderson S."/>
            <person name="Bloom T."/>
            <person name="Bugalter B."/>
            <person name="Butler J."/>
            <person name="Cook A."/>
            <person name="DeCaprio D."/>
            <person name="Engels R."/>
            <person name="Garber M."/>
            <person name="Gnirke A."/>
            <person name="Hafez N."/>
            <person name="Hall J.L."/>
            <person name="Norman C.H."/>
            <person name="Itoh T."/>
            <person name="Jaffe D.B."/>
            <person name="Kuroki Y."/>
            <person name="Lehoczky J."/>
            <person name="Lui A."/>
            <person name="Macdonald P."/>
            <person name="Mauceli E."/>
            <person name="Mikkelsen T.S."/>
            <person name="Naylor J.W."/>
            <person name="Nicol R."/>
            <person name="Nguyen C."/>
            <person name="Noguchi H."/>
            <person name="O'Leary S.B."/>
            <person name="O'Neill K."/>
            <person name="Piqani B."/>
            <person name="Smith C.L."/>
            <person name="Talamas J.A."/>
            <person name="Topham K."/>
            <person name="Totoki Y."/>
            <person name="Toyoda A."/>
            <person name="Wain H.M."/>
            <person name="Young S.K."/>
            <person name="Zeng Q."/>
            <person name="Zimmer A.R."/>
            <person name="Fujiyama A."/>
            <person name="Hattori M."/>
            <person name="Birren B.W."/>
            <person name="Sakaki Y."/>
            <person name="Lander E.S."/>
        </authorList>
    </citation>
    <scope>NUCLEOTIDE SEQUENCE [LARGE SCALE GENOMIC DNA]</scope>
</reference>
<dbReference type="OrthoDB" id="63533at2759"/>
<dbReference type="Bgee" id="ENSG00000168461">
    <property type="expression patterns" value="Expressed in dorsal motor nucleus of vagus nerve and 214 other cell types or tissues"/>
</dbReference>
<reference evidence="1" key="5">
    <citation type="submission" date="2025-09" db="UniProtKB">
        <authorList>
            <consortium name="Ensembl"/>
        </authorList>
    </citation>
    <scope>IDENTIFICATION</scope>
</reference>
<dbReference type="VEuPathDB" id="HostDB:ENSG00000168461"/>
<dbReference type="Ensembl" id="ENST00000578734.5">
    <property type="protein sequence ID" value="ENSP00000462164.2"/>
    <property type="gene ID" value="ENSG00000168461.13"/>
</dbReference>
<dbReference type="MassIVE" id="J3KRU3"/>
<reference evidence="1 2" key="1">
    <citation type="journal article" date="2001" name="Nature">
        <title>Initial sequencing and analysis of the human genome.</title>
        <authorList>
            <consortium name="International Human Genome Sequencing Consortium"/>
            <person name="Lander E.S."/>
            <person name="Linton L.M."/>
            <person name="Birren B."/>
            <person name="Nusbaum C."/>
            <person name="Zody M.C."/>
            <person name="Baldwin J."/>
            <person name="Devon K."/>
            <person name="Dewar K."/>
            <person name="Doyle M."/>
            <person name="FitzHugh W."/>
            <person name="Funke R."/>
            <person name="Gage D."/>
            <person name="Harris K."/>
            <person name="Heaford A."/>
            <person name="Howland J."/>
            <person name="Kann L."/>
            <person name="Lehoczky J."/>
            <person name="LeVine R."/>
            <person name="McEwan P."/>
            <person name="McKernan K."/>
            <person name="Meldrim J."/>
            <person name="Mesirov J.P."/>
            <person name="Miranda C."/>
            <person name="Morris W."/>
            <person name="Naylor J."/>
            <person name="Raymond C."/>
            <person name="Rosetti M."/>
            <person name="Santos R."/>
            <person name="Sheridan A."/>
            <person name="Sougnez C."/>
            <person name="Stange-Thomann N."/>
            <person name="Stojanovic N."/>
            <person name="Subramanian A."/>
            <person name="Wyman D."/>
            <person name="Rogers J."/>
            <person name="Sulston J."/>
            <person name="Ainscough R."/>
            <person name="Beck S."/>
            <person name="Bentley D."/>
            <person name="Burton J."/>
            <person name="Clee C."/>
            <person name="Carter N."/>
            <person name="Coulson A."/>
            <person name="Deadman R."/>
            <person name="Deloukas P."/>
            <person name="Dunham A."/>
            <person name="Dunham I."/>
            <person name="Durbin R."/>
            <person name="French L."/>
            <person name="Grafham D."/>
            <person name="Gregory S."/>
            <person name="Hubbard T."/>
            <person name="Humphray S."/>
            <person name="Hunt A."/>
            <person name="Jones M."/>
            <person name="Lloyd C."/>
            <person name="McMurray A."/>
            <person name="Matthews L."/>
            <person name="Mercer S."/>
            <person name="Milne S."/>
            <person name="Mullikin J.C."/>
            <person name="Mungall A."/>
            <person name="Plumb R."/>
            <person name="Ross M."/>
            <person name="Shownkeen R."/>
            <person name="Sims S."/>
            <person name="Waterston R.H."/>
            <person name="Wilson R.K."/>
            <person name="Hillier L.W."/>
            <person name="McPherson J.D."/>
            <person name="Marra M.A."/>
            <person name="Mardis E.R."/>
            <person name="Fulton L.A."/>
            <person name="Chinwalla A.T."/>
            <person name="Pepin K.H."/>
            <person name="Gish W.R."/>
            <person name="Chissoe S.L."/>
            <person name="Wendl M.C."/>
            <person name="Delehaunty K.D."/>
            <person name="Miner T.L."/>
            <person name="Delehaunty A."/>
            <person name="Kramer J.B."/>
            <person name="Cook L.L."/>
            <person name="Fulton R.S."/>
            <person name="Johnson D.L."/>
            <person name="Minx P.J."/>
            <person name="Clifton S.W."/>
            <person name="Hawkins T."/>
            <person name="Branscomb E."/>
            <person name="Predki P."/>
            <person name="Richardson P."/>
            <person name="Wenning S."/>
            <person name="Slezak T."/>
            <person name="Doggett N."/>
            <person name="Cheng J.F."/>
            <person name="Olsen A."/>
            <person name="Lucas S."/>
            <person name="Elkin C."/>
            <person name="Uberbacher E."/>
            <person name="Frazier M."/>
            <person name="Gibbs R.A."/>
            <person name="Muzny D.M."/>
            <person name="Scherer S.E."/>
            <person name="Bouck J.B."/>
            <person name="Sodergren E.J."/>
            <person name="Worley K.C."/>
            <person name="Rives C.M."/>
            <person name="Gorrell J.H."/>
            <person name="Metzker M.L."/>
            <person name="Naylor S.L."/>
            <person name="Kucherlapati R.S."/>
            <person name="Nelson D.L."/>
            <person name="Weinstock G.M."/>
            <person name="Sakaki Y."/>
            <person name="Fujiyama A."/>
            <person name="Hattori M."/>
            <person name="Yada T."/>
            <person name="Toyoda A."/>
            <person name="Itoh T."/>
            <person name="Kawagoe C."/>
            <person name="Watanabe H."/>
            <person name="Totoki Y."/>
            <person name="Taylor T."/>
            <person name="Weissenbach J."/>
            <person name="Heilig R."/>
            <person name="Saurin W."/>
            <person name="Artiguenave F."/>
            <person name="Brottier P."/>
            <person name="Bruls T."/>
            <person name="Pelletier E."/>
            <person name="Robert C."/>
            <person name="Wincker P."/>
            <person name="Smith D.R."/>
            <person name="Doucette-Stamm L."/>
            <person name="Rubenfield M."/>
            <person name="Weinstock K."/>
            <person name="Lee H.M."/>
            <person name="Dubois J."/>
            <person name="Rosenthal A."/>
            <person name="Platzer M."/>
            <person name="Nyakatura G."/>
            <person name="Taudien S."/>
            <person name="Rump A."/>
            <person name="Yang H."/>
            <person name="Yu J."/>
            <person name="Wang J."/>
            <person name="Huang G."/>
            <person name="Gu J."/>
            <person name="Hood L."/>
            <person name="Rowen L."/>
            <person name="Madan A."/>
            <person name="Qin S."/>
            <person name="Davis R.W."/>
            <person name="Federspiel N.A."/>
            <person name="Abola A.P."/>
            <person name="Proctor M.J."/>
            <person name="Myers R.M."/>
            <person name="Schmutz J."/>
            <person name="Dickson M."/>
            <person name="Grimwood J."/>
            <person name="Cox D.R."/>
            <person name="Olson M.V."/>
            <person name="Kaul R."/>
            <person name="Raymond C."/>
            <person name="Shimizu N."/>
            <person name="Kawasaki K."/>
            <person name="Minoshima S."/>
            <person name="Evans G.A."/>
            <person name="Athanasiou M."/>
            <person name="Schultz R."/>
            <person name="Roe B.A."/>
            <person name="Chen F."/>
            <person name="Pan H."/>
            <person name="Ramser J."/>
            <person name="Lehrach H."/>
            <person name="Reinhardt R."/>
            <person name="McCombie W.R."/>
            <person name="de la Bastide M."/>
            <person name="Dedhia N."/>
            <person name="Blocker H."/>
            <person name="Hornischer K."/>
            <person name="Nordsiek G."/>
            <person name="Agarwala R."/>
            <person name="Aravind L."/>
            <person name="Bailey J.A."/>
            <person name="Bateman A."/>
            <person name="Batzoglou S."/>
            <person name="Birney E."/>
            <person name="Bork P."/>
            <person name="Brown D.G."/>
            <person name="Burge C.B."/>
            <person name="Cerutti L."/>
            <person name="Chen H.C."/>
            <person name="Church D."/>
            <person name="Clamp M."/>
            <person name="Copley R.R."/>
            <person name="Doerks T."/>
            <person name="Eddy S.R."/>
            <person name="Eichler E.E."/>
            <person name="Furey T.S."/>
            <person name="Galagan J."/>
            <person name="Gilbert J.G."/>
            <person name="Harmon C."/>
            <person name="Hayashizaki Y."/>
            <person name="Haussler D."/>
            <person name="Hermjakob H."/>
            <person name="Hokamp K."/>
            <person name="Jang W."/>
            <person name="Johnson L.S."/>
            <person name="Jones T.A."/>
            <person name="Kasif S."/>
            <person name="Kaspryzk A."/>
            <person name="Kennedy S."/>
            <person name="Kent W.J."/>
            <person name="Kitts P."/>
            <person name="Koonin E.V."/>
            <person name="Korf I."/>
            <person name="Kulp D."/>
            <person name="Lancet D."/>
            <person name="Lowe T.M."/>
            <person name="McLysaght A."/>
            <person name="Mikkelsen T."/>
            <person name="Moran J.V."/>
            <person name="Mulder N."/>
            <person name="Pollara V.J."/>
            <person name="Ponting C.P."/>
            <person name="Schuler G."/>
            <person name="Schultz J."/>
            <person name="Slater G."/>
            <person name="Smit A.F."/>
            <person name="Stupka E."/>
            <person name="Szustakowski J."/>
            <person name="Thierry-Mieg D."/>
            <person name="Thierry-Mieg J."/>
            <person name="Wagner L."/>
            <person name="Wallis J."/>
            <person name="Wheeler R."/>
            <person name="Williams A."/>
            <person name="Wolf Y.I."/>
            <person name="Wolfe K.H."/>
            <person name="Yang S.P."/>
            <person name="Yeh R.F."/>
            <person name="Collins F."/>
            <person name="Guyer M.S."/>
            <person name="Peterson J."/>
            <person name="Felsenfeld A."/>
            <person name="Wetterstrand K.A."/>
            <person name="Patrinos A."/>
            <person name="Morgan M.J."/>
            <person name="de Jong P."/>
            <person name="Catanese J.J."/>
            <person name="Osoegawa K."/>
            <person name="Shizuya H."/>
            <person name="Choi S."/>
            <person name="Chen Y.J."/>
        </authorList>
    </citation>
    <scope>NUCLEOTIDE SEQUENCE [LARGE SCALE GENOMIC DNA]</scope>
</reference>